<evidence type="ECO:0000256" key="3">
    <source>
        <dbReference type="ARBA" id="ARBA00006483"/>
    </source>
</evidence>
<evidence type="ECO:0000313" key="9">
    <source>
        <dbReference type="EMBL" id="KAG8391491.1"/>
    </source>
</evidence>
<dbReference type="AlphaFoldDB" id="A0AAV6Y8E0"/>
<dbReference type="PANTHER" id="PTHR38519:SF3">
    <property type="entry name" value="PRA1 FAMILY PROTEIN"/>
    <property type="match status" value="1"/>
</dbReference>
<feature type="transmembrane region" description="Helical" evidence="7">
    <location>
        <begin position="117"/>
        <end position="134"/>
    </location>
</feature>
<evidence type="ECO:0000256" key="7">
    <source>
        <dbReference type="RuleBase" id="RU363107"/>
    </source>
</evidence>
<keyword evidence="6 7" id="KW-0472">Membrane</keyword>
<name>A0AAV6Y8E0_9LAMI</name>
<keyword evidence="7" id="KW-0813">Transport</keyword>
<feature type="transmembrane region" description="Helical" evidence="7">
    <location>
        <begin position="61"/>
        <end position="81"/>
    </location>
</feature>
<evidence type="ECO:0000256" key="5">
    <source>
        <dbReference type="ARBA" id="ARBA00022989"/>
    </source>
</evidence>
<gene>
    <name evidence="9" type="ORF">BUALT_Bualt01G0193200</name>
</gene>
<dbReference type="Pfam" id="PF03208">
    <property type="entry name" value="PRA1"/>
    <property type="match status" value="1"/>
</dbReference>
<feature type="transmembrane region" description="Helical" evidence="7">
    <location>
        <begin position="87"/>
        <end position="105"/>
    </location>
</feature>
<evidence type="ECO:0000256" key="1">
    <source>
        <dbReference type="ARBA" id="ARBA00002501"/>
    </source>
</evidence>
<feature type="compositionally biased region" description="Low complexity" evidence="8">
    <location>
        <begin position="1"/>
        <end position="15"/>
    </location>
</feature>
<comment type="subcellular location">
    <subcellularLocation>
        <location evidence="2 7">Membrane</location>
        <topology evidence="2 7">Multi-pass membrane protein</topology>
    </subcellularLocation>
</comment>
<evidence type="ECO:0000256" key="6">
    <source>
        <dbReference type="ARBA" id="ARBA00023136"/>
    </source>
</evidence>
<dbReference type="PANTHER" id="PTHR38519">
    <property type="entry name" value="PRA1 FAMILY PROTEIN"/>
    <property type="match status" value="1"/>
</dbReference>
<comment type="caution">
    <text evidence="9">The sequence shown here is derived from an EMBL/GenBank/DDBJ whole genome shotgun (WGS) entry which is preliminary data.</text>
</comment>
<dbReference type="InterPro" id="IPR004895">
    <property type="entry name" value="Prenylated_rab_accept_PRA1"/>
</dbReference>
<proteinExistence type="inferred from homology"/>
<dbReference type="EMBL" id="WHWC01000001">
    <property type="protein sequence ID" value="KAG8391491.1"/>
    <property type="molecule type" value="Genomic_DNA"/>
</dbReference>
<dbReference type="GO" id="GO:0016192">
    <property type="term" value="P:vesicle-mediated transport"/>
    <property type="evidence" value="ECO:0007669"/>
    <property type="project" value="UniProtKB-ARBA"/>
</dbReference>
<dbReference type="GO" id="GO:0005783">
    <property type="term" value="C:endoplasmic reticulum"/>
    <property type="evidence" value="ECO:0007669"/>
    <property type="project" value="UniProtKB-ARBA"/>
</dbReference>
<evidence type="ECO:0000256" key="4">
    <source>
        <dbReference type="ARBA" id="ARBA00022692"/>
    </source>
</evidence>
<evidence type="ECO:0000256" key="2">
    <source>
        <dbReference type="ARBA" id="ARBA00004141"/>
    </source>
</evidence>
<reference evidence="9" key="1">
    <citation type="submission" date="2019-10" db="EMBL/GenBank/DDBJ databases">
        <authorList>
            <person name="Zhang R."/>
            <person name="Pan Y."/>
            <person name="Wang J."/>
            <person name="Ma R."/>
            <person name="Yu S."/>
        </authorList>
    </citation>
    <scope>NUCLEOTIDE SEQUENCE</scope>
    <source>
        <strain evidence="9">LA-IB0</strain>
        <tissue evidence="9">Leaf</tissue>
    </source>
</reference>
<comment type="function">
    <text evidence="1 7">May be involved in both secretory and endocytic intracellular trafficking in the endosomal/prevacuolar compartments.</text>
</comment>
<dbReference type="Proteomes" id="UP000826271">
    <property type="component" value="Unassembled WGS sequence"/>
</dbReference>
<comment type="similarity">
    <text evidence="3 7">Belongs to the PRA1 family.</text>
</comment>
<feature type="transmembrane region" description="Helical" evidence="7">
    <location>
        <begin position="140"/>
        <end position="158"/>
    </location>
</feature>
<accession>A0AAV6Y8E0</accession>
<evidence type="ECO:0000256" key="8">
    <source>
        <dbReference type="SAM" id="MobiDB-lite"/>
    </source>
</evidence>
<feature type="region of interest" description="Disordered" evidence="8">
    <location>
        <begin position="1"/>
        <end position="28"/>
    </location>
</feature>
<protein>
    <recommendedName>
        <fullName evidence="7">PRA1 family protein</fullName>
    </recommendedName>
</protein>
<organism evidence="9 10">
    <name type="scientific">Buddleja alternifolia</name>
    <dbReference type="NCBI Taxonomy" id="168488"/>
    <lineage>
        <taxon>Eukaryota</taxon>
        <taxon>Viridiplantae</taxon>
        <taxon>Streptophyta</taxon>
        <taxon>Embryophyta</taxon>
        <taxon>Tracheophyta</taxon>
        <taxon>Spermatophyta</taxon>
        <taxon>Magnoliopsida</taxon>
        <taxon>eudicotyledons</taxon>
        <taxon>Gunneridae</taxon>
        <taxon>Pentapetalae</taxon>
        <taxon>asterids</taxon>
        <taxon>lamiids</taxon>
        <taxon>Lamiales</taxon>
        <taxon>Scrophulariaceae</taxon>
        <taxon>Buddlejeae</taxon>
        <taxon>Buddleja</taxon>
    </lineage>
</organism>
<dbReference type="GO" id="GO:0016020">
    <property type="term" value="C:membrane"/>
    <property type="evidence" value="ECO:0007669"/>
    <property type="project" value="UniProtKB-SubCell"/>
</dbReference>
<sequence length="191" mass="21570">MANYTTTTHRPSSTNSPPPPPGHDTKPDDPTRKNIYTLNFSWPFNIPSTPESAAIRIVKNLANFSLYYAIFVWTVLFIALIPKRKVSVIYLVAMTEITLLYFLLMRSFAVLHKMIDKRFVLFLLFIVTAVEMILTRAAIHLFIVLGATVPLIVVHAVLSKGEDVFVNKEDGEMVRLVVNEKLGDDHAENLV</sequence>
<keyword evidence="4 7" id="KW-0812">Transmembrane</keyword>
<keyword evidence="10" id="KW-1185">Reference proteome</keyword>
<keyword evidence="5 7" id="KW-1133">Transmembrane helix</keyword>
<evidence type="ECO:0000313" key="10">
    <source>
        <dbReference type="Proteomes" id="UP000826271"/>
    </source>
</evidence>